<dbReference type="AlphaFoldDB" id="A0A1T4XWL5"/>
<evidence type="ECO:0000313" key="2">
    <source>
        <dbReference type="Proteomes" id="UP000190027"/>
    </source>
</evidence>
<protein>
    <submittedName>
        <fullName evidence="1">Uncharacterized protein</fullName>
    </submittedName>
</protein>
<keyword evidence="2" id="KW-1185">Reference proteome</keyword>
<accession>A0A1T4XWL5</accession>
<sequence length="131" mass="14194">MRKEKRQMRNRLVGGGAVAVVLFVLCTAASVPAQPGLGTSDPEAVNMVRLLCLKHDIKPEAACHALTAMATTPPMYLNTGQEGMLDALFDPDHEQTALRELAEQYDLPASALAAALYDYRVWDLARQGAGR</sequence>
<name>A0A1T4XWL5_9BACT</name>
<dbReference type="EMBL" id="FUYC01000017">
    <property type="protein sequence ID" value="SKA93598.1"/>
    <property type="molecule type" value="Genomic_DNA"/>
</dbReference>
<proteinExistence type="predicted"/>
<organism evidence="1 2">
    <name type="scientific">Paucidesulfovibrio gracilis DSM 16080</name>
    <dbReference type="NCBI Taxonomy" id="1121449"/>
    <lineage>
        <taxon>Bacteria</taxon>
        <taxon>Pseudomonadati</taxon>
        <taxon>Thermodesulfobacteriota</taxon>
        <taxon>Desulfovibrionia</taxon>
        <taxon>Desulfovibrionales</taxon>
        <taxon>Desulfovibrionaceae</taxon>
        <taxon>Paucidesulfovibrio</taxon>
    </lineage>
</organism>
<reference evidence="1 2" key="1">
    <citation type="submission" date="2017-02" db="EMBL/GenBank/DDBJ databases">
        <authorList>
            <person name="Peterson S.W."/>
        </authorList>
    </citation>
    <scope>NUCLEOTIDE SEQUENCE [LARGE SCALE GENOMIC DNA]</scope>
    <source>
        <strain evidence="1 2">DSM 16080</strain>
    </source>
</reference>
<dbReference type="Proteomes" id="UP000190027">
    <property type="component" value="Unassembled WGS sequence"/>
</dbReference>
<dbReference type="STRING" id="1121449.SAMN02745704_02489"/>
<gene>
    <name evidence="1" type="ORF">SAMN02745704_02489</name>
</gene>
<evidence type="ECO:0000313" key="1">
    <source>
        <dbReference type="EMBL" id="SKA93598.1"/>
    </source>
</evidence>